<name>A0A1V3XJ93_MYCKA</name>
<dbReference type="EMBL" id="MVBM01000002">
    <property type="protein sequence ID" value="OOK79160.1"/>
    <property type="molecule type" value="Genomic_DNA"/>
</dbReference>
<organism evidence="1 2">
    <name type="scientific">Mycobacterium kansasii</name>
    <dbReference type="NCBI Taxonomy" id="1768"/>
    <lineage>
        <taxon>Bacteria</taxon>
        <taxon>Bacillati</taxon>
        <taxon>Actinomycetota</taxon>
        <taxon>Actinomycetes</taxon>
        <taxon>Mycobacteriales</taxon>
        <taxon>Mycobacteriaceae</taxon>
        <taxon>Mycobacterium</taxon>
    </lineage>
</organism>
<evidence type="ECO:0000313" key="2">
    <source>
        <dbReference type="Proteomes" id="UP000189229"/>
    </source>
</evidence>
<accession>A0A1V3XJ93</accession>
<comment type="caution">
    <text evidence="1">The sequence shown here is derived from an EMBL/GenBank/DDBJ whole genome shotgun (WGS) entry which is preliminary data.</text>
</comment>
<dbReference type="AlphaFoldDB" id="A0A1V3XJ93"/>
<dbReference type="GO" id="GO:0047091">
    <property type="term" value="F:L-lysine 6-monooxygenase (NADPH) activity"/>
    <property type="evidence" value="ECO:0007669"/>
    <property type="project" value="UniProtKB-EC"/>
</dbReference>
<sequence>MNTMLAVVGAGAKAVAVAAKAATLRDMGIEVGDVVAVERAGVAANWRAGAAGRTAGSGWAQARKRTSASRIGRRWFQGAMPNSTNE</sequence>
<reference evidence="1 2" key="1">
    <citation type="submission" date="2017-02" db="EMBL/GenBank/DDBJ databases">
        <title>Complete genome sequences of Mycobacterium kansasii strains isolated from rhesus macaques.</title>
        <authorList>
            <person name="Panda A."/>
            <person name="Nagaraj S."/>
            <person name="Zhao X."/>
            <person name="Tettelin H."/>
            <person name="Detolla L.J."/>
        </authorList>
    </citation>
    <scope>NUCLEOTIDE SEQUENCE [LARGE SCALE GENOMIC DNA]</scope>
    <source>
        <strain evidence="1 2">11-3813</strain>
    </source>
</reference>
<dbReference type="EC" id="1.14.13.59" evidence="1"/>
<keyword evidence="1" id="KW-0560">Oxidoreductase</keyword>
<dbReference type="Proteomes" id="UP000189229">
    <property type="component" value="Unassembled WGS sequence"/>
</dbReference>
<keyword evidence="1" id="KW-0503">Monooxygenase</keyword>
<evidence type="ECO:0000313" key="1">
    <source>
        <dbReference type="EMBL" id="OOK79160.1"/>
    </source>
</evidence>
<gene>
    <name evidence="1" type="ORF">BZL30_1668</name>
</gene>
<protein>
    <submittedName>
        <fullName evidence="1">L-lysine 6-monooxygenase mbtG domain protein</fullName>
        <ecNumber evidence="1">1.14.13.59</ecNumber>
    </submittedName>
</protein>
<proteinExistence type="predicted"/>